<dbReference type="Proteomes" id="UP000006346">
    <property type="component" value="Chromosome"/>
</dbReference>
<keyword evidence="2 4" id="KW-0489">Methyltransferase</keyword>
<dbReference type="RefSeq" id="WP_014183632.1">
    <property type="nucleotide sequence ID" value="NC_016584.1"/>
</dbReference>
<dbReference type="InterPro" id="IPR010426">
    <property type="entry name" value="MTTB_MeTrfase"/>
</dbReference>
<dbReference type="Pfam" id="PF06253">
    <property type="entry name" value="MTTB"/>
    <property type="match status" value="1"/>
</dbReference>
<protein>
    <submittedName>
        <fullName evidence="4">Trimethylamine:corrinoid methyltransferase</fullName>
    </submittedName>
</protein>
<dbReference type="eggNOG" id="COG5598">
    <property type="taxonomic scope" value="Bacteria"/>
</dbReference>
<dbReference type="GO" id="GO:0015948">
    <property type="term" value="P:methanogenesis"/>
    <property type="evidence" value="ECO:0007669"/>
    <property type="project" value="InterPro"/>
</dbReference>
<dbReference type="EMBL" id="CP003108">
    <property type="protein sequence ID" value="AET66811.1"/>
    <property type="molecule type" value="Genomic_DNA"/>
</dbReference>
<keyword evidence="5" id="KW-1185">Reference proteome</keyword>
<dbReference type="InterPro" id="IPR038601">
    <property type="entry name" value="MttB-like_sf"/>
</dbReference>
<gene>
    <name evidence="4" type="ordered locus">Desor_1143</name>
</gene>
<dbReference type="AlphaFoldDB" id="G7WAP3"/>
<dbReference type="OrthoDB" id="5418352at2"/>
<evidence type="ECO:0000256" key="2">
    <source>
        <dbReference type="ARBA" id="ARBA00022603"/>
    </source>
</evidence>
<dbReference type="STRING" id="768706.Desor_1143"/>
<evidence type="ECO:0000256" key="3">
    <source>
        <dbReference type="ARBA" id="ARBA00022679"/>
    </source>
</evidence>
<evidence type="ECO:0000313" key="4">
    <source>
        <dbReference type="EMBL" id="AET66811.1"/>
    </source>
</evidence>
<organism evidence="4 5">
    <name type="scientific">Desulfosporosinus orientis (strain ATCC 19365 / DSM 765 / NCIMB 8382 / VKM B-1628 / Singapore I)</name>
    <name type="common">Desulfotomaculum orientis</name>
    <dbReference type="NCBI Taxonomy" id="768706"/>
    <lineage>
        <taxon>Bacteria</taxon>
        <taxon>Bacillati</taxon>
        <taxon>Bacillota</taxon>
        <taxon>Clostridia</taxon>
        <taxon>Eubacteriales</taxon>
        <taxon>Desulfitobacteriaceae</taxon>
        <taxon>Desulfosporosinus</taxon>
    </lineage>
</organism>
<keyword evidence="3 4" id="KW-0808">Transferase</keyword>
<comment type="similarity">
    <text evidence="1">Belongs to the trimethylamine methyltransferase family.</text>
</comment>
<dbReference type="PATRIC" id="fig|768706.3.peg.1126"/>
<evidence type="ECO:0000256" key="1">
    <source>
        <dbReference type="ARBA" id="ARBA00007137"/>
    </source>
</evidence>
<evidence type="ECO:0000313" key="5">
    <source>
        <dbReference type="Proteomes" id="UP000006346"/>
    </source>
</evidence>
<accession>G7WAP3</accession>
<name>G7WAP3_DESOD</name>
<sequence length="471" mass="52105">MRLDYFSEEELIQVHEASLEMLKNTGIHTISERFKKVLLENGCREENDRILFTQDIIEKALKTVPKQFKIYGRDPRYVVEMGLHKAYAQTCVGTPSIMDLETGKKRDCLVKDLGDFCRLADALENIDLISPVFPRDVPQEGIVTIETITMLCNSTKPLRICAESSHEMKSIIQVLITAAGGKEKLQEQPLAYIEVSSISPLEYGLHPAEALVDIVEAGLPLGVIPCPMMGSTGPMTLVGCVAMHNAEILAGVVASQMIRPGHPVIMSPRVTFMDMRSGLGLWAMPEMGLAAAASTQLARYYGIPVTATGFSGASKIADGQSSYEHLYNALMPALIGTDILAAAGSLDNCLTSCFAMLVVDDELSSVIKRTMKKNEITEEKLAVAVVDEVIRSKSNFLEHTHTRKALRAGELWIPRLSDRQPFEKWELNGEKVEEKAKRIAKELLSTHQVEPVSQEVNAEFKRITEQVYKQA</sequence>
<dbReference type="HOGENOM" id="CLU_033581_1_0_9"/>
<reference evidence="5" key="1">
    <citation type="submission" date="2011-11" db="EMBL/GenBank/DDBJ databases">
        <title>Complete sequence of Desulfosporosinus orientis DSM 765.</title>
        <authorList>
            <person name="Lucas S."/>
            <person name="Han J."/>
            <person name="Lapidus A."/>
            <person name="Cheng J.-F."/>
            <person name="Goodwin L."/>
            <person name="Pitluck S."/>
            <person name="Peters L."/>
            <person name="Ovchinnikova G."/>
            <person name="Teshima H."/>
            <person name="Detter J.C."/>
            <person name="Han C."/>
            <person name="Tapia R."/>
            <person name="Land M."/>
            <person name="Hauser L."/>
            <person name="Kyrpides N."/>
            <person name="Ivanova N."/>
            <person name="Pagani I."/>
            <person name="Pester M."/>
            <person name="Spring S."/>
            <person name="Ollivier B."/>
            <person name="Rattei T."/>
            <person name="Klenk H.-P."/>
            <person name="Wagner M."/>
            <person name="Loy A."/>
            <person name="Woyke T."/>
        </authorList>
    </citation>
    <scope>NUCLEOTIDE SEQUENCE [LARGE SCALE GENOMIC DNA]</scope>
    <source>
        <strain evidence="5">ATCC 19365 / DSM 765 / NCIMB 8382 / VKM B-1628</strain>
    </source>
</reference>
<proteinExistence type="inferred from homology"/>
<dbReference type="KEGG" id="dor:Desor_1143"/>
<dbReference type="Gene3D" id="3.20.20.480">
    <property type="entry name" value="Trimethylamine methyltransferase-like"/>
    <property type="match status" value="1"/>
</dbReference>
<dbReference type="GO" id="GO:0008168">
    <property type="term" value="F:methyltransferase activity"/>
    <property type="evidence" value="ECO:0007669"/>
    <property type="project" value="UniProtKB-KW"/>
</dbReference>
<dbReference type="GO" id="GO:0032259">
    <property type="term" value="P:methylation"/>
    <property type="evidence" value="ECO:0007669"/>
    <property type="project" value="UniProtKB-KW"/>
</dbReference>
<reference evidence="4 5" key="2">
    <citation type="journal article" date="2012" name="J. Bacteriol.">
        <title>Complete genome sequences of Desulfosporosinus orientis DSM765T, Desulfosporosinus youngiae DSM17734T, Desulfosporosinus meridiei DSM13257T, and Desulfosporosinus acidiphilus DSM22704T.</title>
        <authorList>
            <person name="Pester M."/>
            <person name="Brambilla E."/>
            <person name="Alazard D."/>
            <person name="Rattei T."/>
            <person name="Weinmaier T."/>
            <person name="Han J."/>
            <person name="Lucas S."/>
            <person name="Lapidus A."/>
            <person name="Cheng J.F."/>
            <person name="Goodwin L."/>
            <person name="Pitluck S."/>
            <person name="Peters L."/>
            <person name="Ovchinnikova G."/>
            <person name="Teshima H."/>
            <person name="Detter J.C."/>
            <person name="Han C.S."/>
            <person name="Tapia R."/>
            <person name="Land M.L."/>
            <person name="Hauser L."/>
            <person name="Kyrpides N.C."/>
            <person name="Ivanova N.N."/>
            <person name="Pagani I."/>
            <person name="Huntmann M."/>
            <person name="Wei C.L."/>
            <person name="Davenport K.W."/>
            <person name="Daligault H."/>
            <person name="Chain P.S."/>
            <person name="Chen A."/>
            <person name="Mavromatis K."/>
            <person name="Markowitz V."/>
            <person name="Szeto E."/>
            <person name="Mikhailova N."/>
            <person name="Pati A."/>
            <person name="Wagner M."/>
            <person name="Woyke T."/>
            <person name="Ollivier B."/>
            <person name="Klenk H.P."/>
            <person name="Spring S."/>
            <person name="Loy A."/>
        </authorList>
    </citation>
    <scope>NUCLEOTIDE SEQUENCE [LARGE SCALE GENOMIC DNA]</scope>
    <source>
        <strain evidence="5">ATCC 19365 / DSM 765 / NCIMB 8382 / VKM B-1628</strain>
    </source>
</reference>